<evidence type="ECO:0000256" key="7">
    <source>
        <dbReference type="PROSITE-ProRule" id="PRU00221"/>
    </source>
</evidence>
<accession>A0A8S9FDD6</accession>
<reference evidence="9" key="1">
    <citation type="submission" date="2019-12" db="EMBL/GenBank/DDBJ databases">
        <title>Genome sequencing and annotation of Brassica cretica.</title>
        <authorList>
            <person name="Studholme D.J."/>
            <person name="Sarris P.F."/>
        </authorList>
    </citation>
    <scope>NUCLEOTIDE SEQUENCE</scope>
    <source>
        <strain evidence="9">PFS-102/07</strain>
        <tissue evidence="9">Leaf</tissue>
    </source>
</reference>
<dbReference type="PANTHER" id="PTHR44411:SF1">
    <property type="entry name" value="THO COMPLEX SUBUNIT 6 HOMOLOG"/>
    <property type="match status" value="1"/>
</dbReference>
<evidence type="ECO:0000256" key="1">
    <source>
        <dbReference type="ARBA" id="ARBA00004141"/>
    </source>
</evidence>
<feature type="transmembrane region" description="Helical" evidence="8">
    <location>
        <begin position="559"/>
        <end position="580"/>
    </location>
</feature>
<dbReference type="Pfam" id="PF03062">
    <property type="entry name" value="MBOAT"/>
    <property type="match status" value="1"/>
</dbReference>
<evidence type="ECO:0008006" key="10">
    <source>
        <dbReference type="Google" id="ProtNLM"/>
    </source>
</evidence>
<dbReference type="Pfam" id="PF00400">
    <property type="entry name" value="WD40"/>
    <property type="match status" value="1"/>
</dbReference>
<keyword evidence="5 8" id="KW-1133">Transmembrane helix</keyword>
<dbReference type="PROSITE" id="PS50294">
    <property type="entry name" value="WD_REPEATS_REGION"/>
    <property type="match status" value="1"/>
</dbReference>
<feature type="repeat" description="WD" evidence="7">
    <location>
        <begin position="188"/>
        <end position="219"/>
    </location>
</feature>
<dbReference type="SMART" id="SM00320">
    <property type="entry name" value="WD40"/>
    <property type="match status" value="6"/>
</dbReference>
<evidence type="ECO:0000256" key="5">
    <source>
        <dbReference type="ARBA" id="ARBA00022989"/>
    </source>
</evidence>
<gene>
    <name evidence="9" type="ORF">F2Q70_00029165</name>
</gene>
<evidence type="ECO:0000256" key="6">
    <source>
        <dbReference type="ARBA" id="ARBA00023136"/>
    </source>
</evidence>
<comment type="subcellular location">
    <subcellularLocation>
        <location evidence="1">Membrane</location>
        <topology evidence="1">Multi-pass membrane protein</topology>
    </subcellularLocation>
</comment>
<dbReference type="GO" id="GO:0000347">
    <property type="term" value="C:THO complex"/>
    <property type="evidence" value="ECO:0007669"/>
    <property type="project" value="TreeGrafter"/>
</dbReference>
<comment type="similarity">
    <text evidence="2">Belongs to the WD repeat THOC6 family.</text>
</comment>
<dbReference type="SUPFAM" id="SSF50978">
    <property type="entry name" value="WD40 repeat-like"/>
    <property type="match status" value="1"/>
</dbReference>
<dbReference type="AlphaFoldDB" id="A0A8S9FDD6"/>
<dbReference type="InterPro" id="IPR015943">
    <property type="entry name" value="WD40/YVTN_repeat-like_dom_sf"/>
</dbReference>
<evidence type="ECO:0000256" key="3">
    <source>
        <dbReference type="ARBA" id="ARBA00022574"/>
    </source>
</evidence>
<dbReference type="PROSITE" id="PS50082">
    <property type="entry name" value="WD_REPEATS_2"/>
    <property type="match status" value="1"/>
</dbReference>
<dbReference type="InterPro" id="IPR001680">
    <property type="entry name" value="WD40_rpt"/>
</dbReference>
<dbReference type="GO" id="GO:0000346">
    <property type="term" value="C:transcription export complex"/>
    <property type="evidence" value="ECO:0007669"/>
    <property type="project" value="TreeGrafter"/>
</dbReference>
<keyword evidence="4 8" id="KW-0812">Transmembrane</keyword>
<name>A0A8S9FDD6_BRACR</name>
<sequence>MYGDATNWNEDEYRESILKEREIQTRTVFRTAWAPNPNPDAFVVASSDGTLAFHSMSSLVSQSAAFGYSKGEDFMVAVPEGMVRAHEGPAYDVKFYGEDEDALLLSCGDDGRVRGWKWRDFADSTENHVKPLLELTNPQHKGPWGALSPMPEINAISVDPQSGSVYTAAGDSCAYCWDMESGKIKMIFKGHSDYLHCLVSRSSASQILTGSEDGTARIWGIFLVPISIFSYCKTGKCIKVIGCLEKKSRFRISSMALDESESWLACGQGKNIAVWNLPASECVSTISSPAHVQDVMFDEKQILSVGAEPLLRRFDLNGALLSQIQCAPSSAFSVSLHPTGVVAVGGYGGLVDVISQFGSHLCTCDSAFLSGVTLMLLTCIVWLKLVSYAHTNYDIRTLANSSDKANPEVSYYVSLKSLAYFMLAPTLCYQPSYPRSPCIRKGWVARQFAKLIIFTGFMGFIIEQYINPIVRNSKHPLKGDLLYGVERVLKLSVPNLYVWLCMFYCFFHLWLNILAELLCFGDREFYKDWWNAKSVGDPVHKWMVRHVYFPCLRRNIPKVPAIILAFLVSAVFHELCIAVPCRLFKLWAFLGIMFQVPLVFITNYLQERFGSMVGNMIFWFTFCIFGQPMCVLLYYHDLMNRKGKMS</sequence>
<evidence type="ECO:0000313" key="9">
    <source>
        <dbReference type="EMBL" id="KAF2530426.1"/>
    </source>
</evidence>
<dbReference type="PANTHER" id="PTHR44411">
    <property type="entry name" value="THO COMPLEX SUBUNIT 6 HOMOLOG"/>
    <property type="match status" value="1"/>
</dbReference>
<organism evidence="9">
    <name type="scientific">Brassica cretica</name>
    <name type="common">Mustard</name>
    <dbReference type="NCBI Taxonomy" id="69181"/>
    <lineage>
        <taxon>Eukaryota</taxon>
        <taxon>Viridiplantae</taxon>
        <taxon>Streptophyta</taxon>
        <taxon>Embryophyta</taxon>
        <taxon>Tracheophyta</taxon>
        <taxon>Spermatophyta</taxon>
        <taxon>Magnoliopsida</taxon>
        <taxon>eudicotyledons</taxon>
        <taxon>Gunneridae</taxon>
        <taxon>Pentapetalae</taxon>
        <taxon>rosids</taxon>
        <taxon>malvids</taxon>
        <taxon>Brassicales</taxon>
        <taxon>Brassicaceae</taxon>
        <taxon>Brassiceae</taxon>
        <taxon>Brassica</taxon>
    </lineage>
</organism>
<evidence type="ECO:0000256" key="4">
    <source>
        <dbReference type="ARBA" id="ARBA00022692"/>
    </source>
</evidence>
<evidence type="ECO:0000256" key="2">
    <source>
        <dbReference type="ARBA" id="ARBA00009728"/>
    </source>
</evidence>
<dbReference type="InterPro" id="IPR042626">
    <property type="entry name" value="THOC6"/>
</dbReference>
<keyword evidence="6 8" id="KW-0472">Membrane</keyword>
<dbReference type="GO" id="GO:0016020">
    <property type="term" value="C:membrane"/>
    <property type="evidence" value="ECO:0007669"/>
    <property type="project" value="UniProtKB-SubCell"/>
</dbReference>
<protein>
    <recommendedName>
        <fullName evidence="10">Diacylglycerol O-acyltransferase</fullName>
    </recommendedName>
</protein>
<feature type="transmembrane region" description="Helical" evidence="8">
    <location>
        <begin position="448"/>
        <end position="466"/>
    </location>
</feature>
<feature type="transmembrane region" description="Helical" evidence="8">
    <location>
        <begin position="617"/>
        <end position="636"/>
    </location>
</feature>
<comment type="caution">
    <text evidence="9">The sequence shown here is derived from an EMBL/GenBank/DDBJ whole genome shotgun (WGS) entry which is preliminary data.</text>
</comment>
<keyword evidence="3 7" id="KW-0853">WD repeat</keyword>
<dbReference type="GO" id="GO:0006406">
    <property type="term" value="P:mRNA export from nucleus"/>
    <property type="evidence" value="ECO:0007669"/>
    <property type="project" value="TreeGrafter"/>
</dbReference>
<proteinExistence type="inferred from homology"/>
<feature type="transmembrane region" description="Helical" evidence="8">
    <location>
        <begin position="409"/>
        <end position="428"/>
    </location>
</feature>
<feature type="transmembrane region" description="Helical" evidence="8">
    <location>
        <begin position="586"/>
        <end position="605"/>
    </location>
</feature>
<dbReference type="GO" id="GO:0019432">
    <property type="term" value="P:triglyceride biosynthetic process"/>
    <property type="evidence" value="ECO:0007669"/>
    <property type="project" value="UniProtKB-ARBA"/>
</dbReference>
<dbReference type="InterPro" id="IPR036322">
    <property type="entry name" value="WD40_repeat_dom_sf"/>
</dbReference>
<dbReference type="EMBL" id="QGKY02002305">
    <property type="protein sequence ID" value="KAF2530426.1"/>
    <property type="molecule type" value="Genomic_DNA"/>
</dbReference>
<dbReference type="Gene3D" id="2.130.10.10">
    <property type="entry name" value="YVTN repeat-like/Quinoprotein amine dehydrogenase"/>
    <property type="match status" value="2"/>
</dbReference>
<dbReference type="InterPro" id="IPR004299">
    <property type="entry name" value="MBOAT_fam"/>
</dbReference>
<evidence type="ECO:0000256" key="8">
    <source>
        <dbReference type="SAM" id="Phobius"/>
    </source>
</evidence>
<feature type="transmembrane region" description="Helical" evidence="8">
    <location>
        <begin position="367"/>
        <end position="389"/>
    </location>
</feature>
<feature type="transmembrane region" description="Helical" evidence="8">
    <location>
        <begin position="496"/>
        <end position="520"/>
    </location>
</feature>